<protein>
    <submittedName>
        <fullName evidence="2">Uncharacterized protein</fullName>
    </submittedName>
</protein>
<dbReference type="EMBL" id="FTMF01000014">
    <property type="protein sequence ID" value="SIR18406.1"/>
    <property type="molecule type" value="Genomic_DNA"/>
</dbReference>
<reference evidence="1 3" key="1">
    <citation type="submission" date="2017-01" db="EMBL/GenBank/DDBJ databases">
        <authorList>
            <person name="Varghese N."/>
            <person name="Submissions S."/>
        </authorList>
    </citation>
    <scope>NUCLEOTIDE SEQUENCE [LARGE SCALE GENOMIC DNA]</scope>
    <source>
        <strain evidence="1 3">ATCC 27950</strain>
    </source>
</reference>
<evidence type="ECO:0000313" key="1">
    <source>
        <dbReference type="EMBL" id="SIR18406.1"/>
    </source>
</evidence>
<dbReference type="EMBL" id="UFVS01000001">
    <property type="protein sequence ID" value="SUX44385.1"/>
    <property type="molecule type" value="Genomic_DNA"/>
</dbReference>
<reference evidence="2 4" key="2">
    <citation type="submission" date="2018-06" db="EMBL/GenBank/DDBJ databases">
        <authorList>
            <consortium name="Pathogen Informatics"/>
            <person name="Doyle S."/>
        </authorList>
    </citation>
    <scope>NUCLEOTIDE SEQUENCE [LARGE SCALE GENOMIC DNA]</scope>
    <source>
        <strain evidence="2 4">NCTC13560</strain>
    </source>
</reference>
<keyword evidence="3" id="KW-1185">Reference proteome</keyword>
<accession>A0A381FCU8</accession>
<evidence type="ECO:0000313" key="3">
    <source>
        <dbReference type="Proteomes" id="UP000185725"/>
    </source>
</evidence>
<gene>
    <name evidence="2" type="ORF">NCTC13560_02493</name>
    <name evidence="1" type="ORF">SAMN05421682_11427</name>
</gene>
<evidence type="ECO:0000313" key="2">
    <source>
        <dbReference type="EMBL" id="SUX44385.1"/>
    </source>
</evidence>
<dbReference type="AlphaFoldDB" id="A0A381FCU8"/>
<evidence type="ECO:0000313" key="4">
    <source>
        <dbReference type="Proteomes" id="UP000255231"/>
    </source>
</evidence>
<organism evidence="2 4">
    <name type="scientific">Chryseobacterium indoltheticum</name>
    <dbReference type="NCBI Taxonomy" id="254"/>
    <lineage>
        <taxon>Bacteria</taxon>
        <taxon>Pseudomonadati</taxon>
        <taxon>Bacteroidota</taxon>
        <taxon>Flavobacteriia</taxon>
        <taxon>Flavobacteriales</taxon>
        <taxon>Weeksellaceae</taxon>
        <taxon>Chryseobacterium group</taxon>
        <taxon>Chryseobacterium</taxon>
    </lineage>
</organism>
<sequence>MIFLTFLNFGISQKNTTFVDAKFGGDSWL</sequence>
<dbReference type="Proteomes" id="UP000185725">
    <property type="component" value="Unassembled WGS sequence"/>
</dbReference>
<name>A0A381FCU8_9FLAO</name>
<proteinExistence type="predicted"/>
<dbReference type="Proteomes" id="UP000255231">
    <property type="component" value="Unassembled WGS sequence"/>
</dbReference>